<dbReference type="PANTHER" id="PTHR46228:SF2">
    <property type="entry name" value="KELCH REPEAT PROTEIN (AFU_ORTHOLOGUE AFUA_4G14350)"/>
    <property type="match status" value="1"/>
</dbReference>
<keyword evidence="4" id="KW-0472">Membrane</keyword>
<evidence type="ECO:0000256" key="3">
    <source>
        <dbReference type="SAM" id="MobiDB-lite"/>
    </source>
</evidence>
<dbReference type="InterPro" id="IPR015915">
    <property type="entry name" value="Kelch-typ_b-propeller"/>
</dbReference>
<accession>T5AH77</accession>
<evidence type="ECO:0000256" key="1">
    <source>
        <dbReference type="ARBA" id="ARBA00022441"/>
    </source>
</evidence>
<feature type="transmembrane region" description="Helical" evidence="4">
    <location>
        <begin position="524"/>
        <end position="546"/>
    </location>
</feature>
<organism evidence="6 7">
    <name type="scientific">Ophiocordyceps sinensis (strain Co18 / CGMCC 3.14243)</name>
    <name type="common">Yarsagumba caterpillar fungus</name>
    <name type="synonym">Hirsutella sinensis</name>
    <dbReference type="NCBI Taxonomy" id="911162"/>
    <lineage>
        <taxon>Eukaryota</taxon>
        <taxon>Fungi</taxon>
        <taxon>Dikarya</taxon>
        <taxon>Ascomycota</taxon>
        <taxon>Pezizomycotina</taxon>
        <taxon>Sordariomycetes</taxon>
        <taxon>Hypocreomycetidae</taxon>
        <taxon>Hypocreales</taxon>
        <taxon>Ophiocordycipitaceae</taxon>
        <taxon>Ophiocordyceps</taxon>
    </lineage>
</organism>
<dbReference type="SUPFAM" id="SSF50965">
    <property type="entry name" value="Galactose oxidase, central domain"/>
    <property type="match status" value="1"/>
</dbReference>
<protein>
    <submittedName>
        <fullName evidence="6">Galactose oxidase/kelch, beta-propeller</fullName>
    </submittedName>
</protein>
<keyword evidence="5" id="KW-0732">Signal</keyword>
<keyword evidence="1" id="KW-0880">Kelch repeat</keyword>
<dbReference type="Proteomes" id="UP000019374">
    <property type="component" value="Unassembled WGS sequence"/>
</dbReference>
<evidence type="ECO:0000313" key="6">
    <source>
        <dbReference type="EMBL" id="EQL01761.1"/>
    </source>
</evidence>
<proteinExistence type="predicted"/>
<dbReference type="InterPro" id="IPR011043">
    <property type="entry name" value="Gal_Oxase/kelch_b-propeller"/>
</dbReference>
<dbReference type="EMBL" id="KE652430">
    <property type="protein sequence ID" value="EQL01761.1"/>
    <property type="molecule type" value="Genomic_DNA"/>
</dbReference>
<dbReference type="AlphaFoldDB" id="T5AH77"/>
<feature type="region of interest" description="Disordered" evidence="3">
    <location>
        <begin position="576"/>
        <end position="630"/>
    </location>
</feature>
<dbReference type="OrthoDB" id="10251809at2759"/>
<feature type="chain" id="PRO_5004596860" evidence="5">
    <location>
        <begin position="22"/>
        <end position="773"/>
    </location>
</feature>
<keyword evidence="4" id="KW-1133">Transmembrane helix</keyword>
<evidence type="ECO:0000256" key="4">
    <source>
        <dbReference type="SAM" id="Phobius"/>
    </source>
</evidence>
<evidence type="ECO:0000313" key="7">
    <source>
        <dbReference type="Proteomes" id="UP000019374"/>
    </source>
</evidence>
<dbReference type="HOGENOM" id="CLU_012508_1_0_1"/>
<sequence>MRAPTGIFLGCAAALTVQVSAQFSNWQAHQINTSICFWKQPRAALVRNTVYLDGGSIWWMPGLASGELGRLVNGGNPQGAILTYNLSDPITPDTNTTGLLLKNGLLKARGGKNNGISPEPGSYDGGMLANDAEFFLYGGALISNDYLYDQPAAGTVLAYQEYQYGEDKPLWQNGFYPAHLDDGVTRYVASGAAVSAPSENKAWYFSGLTSPTRGPITFNGNRTTMAMNISNTLISLDMTTQFGEKWSNSTLPDDIKGRSNAELVWVPVGKQGILVVLGGVTYPEWATEVHKSEDAAASEKESPEFMRVIDIYDVAGDKWYKQPTKNGPGTRSRGCAVVAPAADQSSFNIHYYGGFDGIHPRDVFHDDVWVLSLPSFTWTQINNGTEIHARSGHRCFLPYPDQMMVFGGYAAEAGNVPSCLDKGPVVVFNITSGEWQDSYDPKKYGNYGVHDKVRATIGGDASGGATATAPVPSGWATSDLADVFAQKYDSGKIKTYWPYDDGSAEVRRPELPVDTRGGGDKKGIIIPAVVVPVVVLAWLGIILWWLRLRRRRSIGSGSGDSDEAASRIRSWIRGQGAEKALTTSSSGAPSPDPESARIASPPVLPPERAPSSRQETPSSRQETPSSHHEMADTQLAELGDADTSPPVELHGIGLTPIEVIQKHSHFAHHRLHSTSALSQGSVSGLGDDASFVSRTSHAAHPPLADSPLLGNAAQPVSNAKPAAWEASGSGRTEVLPPMSEEQEPAQESPIFVTPPSGGDMRGFDYWSAGEGRR</sequence>
<evidence type="ECO:0000256" key="2">
    <source>
        <dbReference type="ARBA" id="ARBA00022737"/>
    </source>
</evidence>
<gene>
    <name evidence="6" type="ORF">OCS_02531</name>
</gene>
<evidence type="ECO:0000256" key="5">
    <source>
        <dbReference type="SAM" id="SignalP"/>
    </source>
</evidence>
<feature type="signal peptide" evidence="5">
    <location>
        <begin position="1"/>
        <end position="21"/>
    </location>
</feature>
<dbReference type="eggNOG" id="ENOG502SIX7">
    <property type="taxonomic scope" value="Eukaryota"/>
</dbReference>
<feature type="compositionally biased region" description="Polar residues" evidence="3">
    <location>
        <begin position="611"/>
        <end position="624"/>
    </location>
</feature>
<keyword evidence="2" id="KW-0677">Repeat</keyword>
<keyword evidence="4" id="KW-0812">Transmembrane</keyword>
<dbReference type="Gene3D" id="2.120.10.80">
    <property type="entry name" value="Kelch-type beta propeller"/>
    <property type="match status" value="1"/>
</dbReference>
<dbReference type="PANTHER" id="PTHR46228">
    <property type="entry name" value="KELCH DOMAIN-CONTAINING PROTEIN"/>
    <property type="match status" value="1"/>
</dbReference>
<name>T5AH77_OPHSC</name>
<reference evidence="6 7" key="1">
    <citation type="journal article" date="2013" name="Chin. Sci. Bull.">
        <title>Genome survey uncovers the secrets of sex and lifestyle in caterpillar fungus.</title>
        <authorList>
            <person name="Hu X."/>
            <person name="Zhang Y."/>
            <person name="Xiao G."/>
            <person name="Zheng P."/>
            <person name="Xia Y."/>
            <person name="Zhang X."/>
            <person name="St Leger R.J."/>
            <person name="Liu X."/>
            <person name="Wang C."/>
        </authorList>
    </citation>
    <scope>NUCLEOTIDE SEQUENCE [LARGE SCALE GENOMIC DNA]</scope>
    <source>
        <strain evidence="7">Co18 / CGMCC 3.14243</strain>
        <tissue evidence="6">Fruit-body</tissue>
    </source>
</reference>
<feature type="region of interest" description="Disordered" evidence="3">
    <location>
        <begin position="702"/>
        <end position="773"/>
    </location>
</feature>